<gene>
    <name evidence="1" type="ORF">T265_04268</name>
</gene>
<dbReference type="KEGG" id="ovi:T265_04268"/>
<dbReference type="Proteomes" id="UP000054324">
    <property type="component" value="Unassembled WGS sequence"/>
</dbReference>
<accession>A0A074ZT13</accession>
<evidence type="ECO:0000313" key="1">
    <source>
        <dbReference type="EMBL" id="KER28972.1"/>
    </source>
</evidence>
<dbReference type="GeneID" id="20318450"/>
<dbReference type="CTD" id="20318450"/>
<proteinExistence type="predicted"/>
<dbReference type="RefSeq" id="XP_009167231.1">
    <property type="nucleotide sequence ID" value="XM_009168967.1"/>
</dbReference>
<dbReference type="EMBL" id="KL596687">
    <property type="protein sequence ID" value="KER28972.1"/>
    <property type="molecule type" value="Genomic_DNA"/>
</dbReference>
<sequence length="156" mass="17487">MLAAFGAVCLTSPIRPQDHWMSSRSLSMSDARKAILAGNDCYATQKIRGLRHCRLPKPRQERSRCRDRVRSTDLPSCNNCSAVTPFRCLVAMPPEGSTRAWAASLSSLERELERQRSGSNHGTSGHLKPNSAIYTCTCMSFLCSSIEIRITQWIRR</sequence>
<name>A0A074ZT13_OPIVI</name>
<keyword evidence="2" id="KW-1185">Reference proteome</keyword>
<evidence type="ECO:0000313" key="2">
    <source>
        <dbReference type="Proteomes" id="UP000054324"/>
    </source>
</evidence>
<reference evidence="1 2" key="1">
    <citation type="submission" date="2013-11" db="EMBL/GenBank/DDBJ databases">
        <title>Opisthorchis viverrini - life in the bile duct.</title>
        <authorList>
            <person name="Young N.D."/>
            <person name="Nagarajan N."/>
            <person name="Lin S.J."/>
            <person name="Korhonen P.K."/>
            <person name="Jex A.R."/>
            <person name="Hall R.S."/>
            <person name="Safavi-Hemami H."/>
            <person name="Kaewkong W."/>
            <person name="Bertrand D."/>
            <person name="Gao S."/>
            <person name="Seet Q."/>
            <person name="Wongkham S."/>
            <person name="Teh B.T."/>
            <person name="Wongkham C."/>
            <person name="Intapan P.M."/>
            <person name="Maleewong W."/>
            <person name="Yang X."/>
            <person name="Hu M."/>
            <person name="Wang Z."/>
            <person name="Hofmann A."/>
            <person name="Sternberg P.W."/>
            <person name="Tan P."/>
            <person name="Wang J."/>
            <person name="Gasser R.B."/>
        </authorList>
    </citation>
    <scope>NUCLEOTIDE SEQUENCE [LARGE SCALE GENOMIC DNA]</scope>
</reference>
<dbReference type="OrthoDB" id="4158657at2759"/>
<dbReference type="AlphaFoldDB" id="A0A074ZT13"/>
<organism evidence="1 2">
    <name type="scientific">Opisthorchis viverrini</name>
    <name type="common">Southeast Asian liver fluke</name>
    <dbReference type="NCBI Taxonomy" id="6198"/>
    <lineage>
        <taxon>Eukaryota</taxon>
        <taxon>Metazoa</taxon>
        <taxon>Spiralia</taxon>
        <taxon>Lophotrochozoa</taxon>
        <taxon>Platyhelminthes</taxon>
        <taxon>Trematoda</taxon>
        <taxon>Digenea</taxon>
        <taxon>Opisthorchiida</taxon>
        <taxon>Opisthorchiata</taxon>
        <taxon>Opisthorchiidae</taxon>
        <taxon>Opisthorchis</taxon>
    </lineage>
</organism>
<protein>
    <submittedName>
        <fullName evidence="1">Uncharacterized protein</fullName>
    </submittedName>
</protein>